<accession>A0A2M9FZ38</accession>
<dbReference type="Proteomes" id="UP000229498">
    <property type="component" value="Unassembled WGS sequence"/>
</dbReference>
<protein>
    <submittedName>
        <fullName evidence="3">RimK-like protein</fullName>
    </submittedName>
</protein>
<gene>
    <name evidence="3" type="ORF">CVT23_15375</name>
</gene>
<evidence type="ECO:0000259" key="2">
    <source>
        <dbReference type="PROSITE" id="PS50975"/>
    </source>
</evidence>
<dbReference type="InterPro" id="IPR011761">
    <property type="entry name" value="ATP-grasp"/>
</dbReference>
<reference evidence="3 4" key="1">
    <citation type="submission" date="2017-11" db="EMBL/GenBank/DDBJ databases">
        <title>Draft genome sequence of Rhizobiales bacterium SY3-13.</title>
        <authorList>
            <person name="Sun C."/>
        </authorList>
    </citation>
    <scope>NUCLEOTIDE SEQUENCE [LARGE SCALE GENOMIC DNA]</scope>
    <source>
        <strain evidence="3 4">SY3-13</strain>
    </source>
</reference>
<sequence>MPIRNDERLLVEAVVDYAERRGLALTRLSHDWILVLEAAGRRHLVFGYDVGLNGAACLRVANDKAASFEVLRAAGVPMIEHRLFLEPIMHRFTGQSGNWQALLKAFADFGGDVVVKANEGTSGNDVHRVDSVAELERVVHMLLQGCRSIALSPFVEIAAEQRFVILDGEIVLAYDKTRPAVVGDGERTLRQLAAAVMTPEMAEAFGEWLAARTPRELDRAPDRGEIVTVGWRHNLGHGARPKELESSHPTVAANGEIALRAAEAVGLRFGSVDIAEAVDGVPAVMEINAGVMLEHFARAGAERRARAVEIYQAALARAFDA</sequence>
<keyword evidence="4" id="KW-1185">Reference proteome</keyword>
<dbReference type="GO" id="GO:0046872">
    <property type="term" value="F:metal ion binding"/>
    <property type="evidence" value="ECO:0007669"/>
    <property type="project" value="InterPro"/>
</dbReference>
<dbReference type="OrthoDB" id="8136469at2"/>
<dbReference type="GO" id="GO:0009432">
    <property type="term" value="P:SOS response"/>
    <property type="evidence" value="ECO:0007669"/>
    <property type="project" value="TreeGrafter"/>
</dbReference>
<evidence type="ECO:0000313" key="3">
    <source>
        <dbReference type="EMBL" id="PJK28718.1"/>
    </source>
</evidence>
<dbReference type="InterPro" id="IPR013815">
    <property type="entry name" value="ATP_grasp_subdomain_1"/>
</dbReference>
<name>A0A2M9FZ38_9PROT</name>
<dbReference type="Gene3D" id="3.30.470.20">
    <property type="entry name" value="ATP-grasp fold, B domain"/>
    <property type="match status" value="1"/>
</dbReference>
<dbReference type="EMBL" id="PHIG01000039">
    <property type="protein sequence ID" value="PJK28718.1"/>
    <property type="molecule type" value="Genomic_DNA"/>
</dbReference>
<proteinExistence type="predicted"/>
<dbReference type="RefSeq" id="WP_109792322.1">
    <property type="nucleotide sequence ID" value="NZ_PHIG01000039.1"/>
</dbReference>
<dbReference type="GO" id="GO:0005524">
    <property type="term" value="F:ATP binding"/>
    <property type="evidence" value="ECO:0007669"/>
    <property type="project" value="UniProtKB-UniRule"/>
</dbReference>
<organism evidence="3 4">
    <name type="scientific">Minwuia thermotolerans</name>
    <dbReference type="NCBI Taxonomy" id="2056226"/>
    <lineage>
        <taxon>Bacteria</taxon>
        <taxon>Pseudomonadati</taxon>
        <taxon>Pseudomonadota</taxon>
        <taxon>Alphaproteobacteria</taxon>
        <taxon>Minwuiales</taxon>
        <taxon>Minwuiaceae</taxon>
        <taxon>Minwuia</taxon>
    </lineage>
</organism>
<dbReference type="GO" id="GO:0018169">
    <property type="term" value="F:ribosomal S6-glutamic acid ligase activity"/>
    <property type="evidence" value="ECO:0007669"/>
    <property type="project" value="TreeGrafter"/>
</dbReference>
<keyword evidence="1" id="KW-0067">ATP-binding</keyword>
<comment type="caution">
    <text evidence="3">The sequence shown here is derived from an EMBL/GenBank/DDBJ whole genome shotgun (WGS) entry which is preliminary data.</text>
</comment>
<dbReference type="PROSITE" id="PS50975">
    <property type="entry name" value="ATP_GRASP"/>
    <property type="match status" value="1"/>
</dbReference>
<dbReference type="AlphaFoldDB" id="A0A2M9FZ38"/>
<evidence type="ECO:0000313" key="4">
    <source>
        <dbReference type="Proteomes" id="UP000229498"/>
    </source>
</evidence>
<feature type="domain" description="ATP-grasp" evidence="2">
    <location>
        <begin position="68"/>
        <end position="319"/>
    </location>
</feature>
<dbReference type="PANTHER" id="PTHR21621:SF0">
    <property type="entry name" value="BETA-CITRYLGLUTAMATE SYNTHASE B-RELATED"/>
    <property type="match status" value="1"/>
</dbReference>
<dbReference type="Gene3D" id="3.30.1490.20">
    <property type="entry name" value="ATP-grasp fold, A domain"/>
    <property type="match status" value="1"/>
</dbReference>
<keyword evidence="1" id="KW-0547">Nucleotide-binding</keyword>
<dbReference type="PANTHER" id="PTHR21621">
    <property type="entry name" value="RIBOSOMAL PROTEIN S6 MODIFICATION PROTEIN"/>
    <property type="match status" value="1"/>
</dbReference>
<dbReference type="SUPFAM" id="SSF56059">
    <property type="entry name" value="Glutathione synthetase ATP-binding domain-like"/>
    <property type="match status" value="1"/>
</dbReference>
<evidence type="ECO:0000256" key="1">
    <source>
        <dbReference type="PROSITE-ProRule" id="PRU00409"/>
    </source>
</evidence>
<dbReference type="GO" id="GO:0005737">
    <property type="term" value="C:cytoplasm"/>
    <property type="evidence" value="ECO:0007669"/>
    <property type="project" value="TreeGrafter"/>
</dbReference>